<dbReference type="InterPro" id="IPR050776">
    <property type="entry name" value="Ank_Repeat/CDKN_Inhibitor"/>
</dbReference>
<dbReference type="Pfam" id="PF12796">
    <property type="entry name" value="Ank_2"/>
    <property type="match status" value="1"/>
</dbReference>
<dbReference type="InterPro" id="IPR002110">
    <property type="entry name" value="Ankyrin_rpt"/>
</dbReference>
<keyword evidence="2" id="KW-0040">ANK repeat</keyword>
<evidence type="ECO:0000313" key="3">
    <source>
        <dbReference type="Ensembl" id="ENSLLEP00000000937.1"/>
    </source>
</evidence>
<dbReference type="PANTHER" id="PTHR24201">
    <property type="entry name" value="ANK_REP_REGION DOMAIN-CONTAINING PROTEIN"/>
    <property type="match status" value="1"/>
</dbReference>
<dbReference type="GO" id="GO:0005737">
    <property type="term" value="C:cytoplasm"/>
    <property type="evidence" value="ECO:0007669"/>
    <property type="project" value="TreeGrafter"/>
</dbReference>
<dbReference type="Ensembl" id="ENSLLET00000000972.1">
    <property type="protein sequence ID" value="ENSLLEP00000000937.1"/>
    <property type="gene ID" value="ENSLLEG00000000609.1"/>
</dbReference>
<evidence type="ECO:0000256" key="1">
    <source>
        <dbReference type="ARBA" id="ARBA00022737"/>
    </source>
</evidence>
<keyword evidence="4" id="KW-1185">Reference proteome</keyword>
<evidence type="ECO:0000256" key="2">
    <source>
        <dbReference type="ARBA" id="ARBA00023043"/>
    </source>
</evidence>
<dbReference type="PANTHER" id="PTHR24201:SF8">
    <property type="entry name" value="CYCLIN-DEPENDENT KINASE 4 INHIBITOR B"/>
    <property type="match status" value="1"/>
</dbReference>
<sequence>MASEGDLLASAAARGDLELAKEMLEKGAEPNGTNSQGRTPIQVMMMGSPKMAELLLKHGANPRVPDPLTGTCPAHDAAREGFLDTLLILYQGGASLQEPCDRYGMRPIDLAPDWMKDKLKQNYILLMFSCQSGCVELPNEREAFRTGNLHGMFGIIGHAFHPMP</sequence>
<reference evidence="3" key="2">
    <citation type="submission" date="2025-09" db="UniProtKB">
        <authorList>
            <consortium name="Ensembl"/>
        </authorList>
    </citation>
    <scope>IDENTIFICATION</scope>
</reference>
<dbReference type="GO" id="GO:2000045">
    <property type="term" value="P:regulation of G1/S transition of mitotic cell cycle"/>
    <property type="evidence" value="ECO:0007669"/>
    <property type="project" value="TreeGrafter"/>
</dbReference>
<reference evidence="3" key="1">
    <citation type="submission" date="2025-08" db="UniProtKB">
        <authorList>
            <consortium name="Ensembl"/>
        </authorList>
    </citation>
    <scope>IDENTIFICATION</scope>
</reference>
<gene>
    <name evidence="3" type="primary">CDKN2A</name>
</gene>
<dbReference type="GeneTree" id="ENSGT00940000163078"/>
<dbReference type="SUPFAM" id="SSF48403">
    <property type="entry name" value="Ankyrin repeat"/>
    <property type="match status" value="1"/>
</dbReference>
<protein>
    <submittedName>
        <fullName evidence="3">Cyclin dependent kinase inhibitor 2A</fullName>
    </submittedName>
</protein>
<dbReference type="GO" id="GO:0004861">
    <property type="term" value="F:cyclin-dependent protein serine/threonine kinase inhibitor activity"/>
    <property type="evidence" value="ECO:0007669"/>
    <property type="project" value="TreeGrafter"/>
</dbReference>
<dbReference type="SMART" id="SM00248">
    <property type="entry name" value="ANK"/>
    <property type="match status" value="3"/>
</dbReference>
<dbReference type="Gene3D" id="1.25.40.20">
    <property type="entry name" value="Ankyrin repeat-containing domain"/>
    <property type="match status" value="1"/>
</dbReference>
<dbReference type="Proteomes" id="UP000694569">
    <property type="component" value="Unplaced"/>
</dbReference>
<dbReference type="AlphaFoldDB" id="A0A8C5LQP5"/>
<accession>A0A8C5LQP5</accession>
<organism evidence="3 4">
    <name type="scientific">Leptobrachium leishanense</name>
    <name type="common">Leishan spiny toad</name>
    <dbReference type="NCBI Taxonomy" id="445787"/>
    <lineage>
        <taxon>Eukaryota</taxon>
        <taxon>Metazoa</taxon>
        <taxon>Chordata</taxon>
        <taxon>Craniata</taxon>
        <taxon>Vertebrata</taxon>
        <taxon>Euteleostomi</taxon>
        <taxon>Amphibia</taxon>
        <taxon>Batrachia</taxon>
        <taxon>Anura</taxon>
        <taxon>Pelobatoidea</taxon>
        <taxon>Megophryidae</taxon>
        <taxon>Leptobrachium</taxon>
    </lineage>
</organism>
<dbReference type="OrthoDB" id="539213at2759"/>
<keyword evidence="1" id="KW-0677">Repeat</keyword>
<dbReference type="GO" id="GO:0005634">
    <property type="term" value="C:nucleus"/>
    <property type="evidence" value="ECO:0007669"/>
    <property type="project" value="TreeGrafter"/>
</dbReference>
<name>A0A8C5LQP5_9ANUR</name>
<dbReference type="GO" id="GO:0008285">
    <property type="term" value="P:negative regulation of cell population proliferation"/>
    <property type="evidence" value="ECO:0007669"/>
    <property type="project" value="TreeGrafter"/>
</dbReference>
<evidence type="ECO:0000313" key="4">
    <source>
        <dbReference type="Proteomes" id="UP000694569"/>
    </source>
</evidence>
<proteinExistence type="predicted"/>
<dbReference type="GO" id="GO:0019901">
    <property type="term" value="F:protein kinase binding"/>
    <property type="evidence" value="ECO:0007669"/>
    <property type="project" value="TreeGrafter"/>
</dbReference>
<dbReference type="InterPro" id="IPR036770">
    <property type="entry name" value="Ankyrin_rpt-contain_sf"/>
</dbReference>